<comment type="caution">
    <text evidence="1">The sequence shown here is derived from an EMBL/GenBank/DDBJ whole genome shotgun (WGS) entry which is preliminary data.</text>
</comment>
<dbReference type="EMBL" id="JAHQIW010002349">
    <property type="protein sequence ID" value="KAJ1355114.1"/>
    <property type="molecule type" value="Genomic_DNA"/>
</dbReference>
<accession>A0AAD5MWP5</accession>
<sequence>MPIHIGQLSIETVILIQTSTGVVVVIQTIQNEVDSLVFVRAAMPIHIGQLSDRTVILIQTSTGVVVVIQTIQNEGEA</sequence>
<dbReference type="Proteomes" id="UP001196413">
    <property type="component" value="Unassembled WGS sequence"/>
</dbReference>
<organism evidence="1 2">
    <name type="scientific">Parelaphostrongylus tenuis</name>
    <name type="common">Meningeal worm</name>
    <dbReference type="NCBI Taxonomy" id="148309"/>
    <lineage>
        <taxon>Eukaryota</taxon>
        <taxon>Metazoa</taxon>
        <taxon>Ecdysozoa</taxon>
        <taxon>Nematoda</taxon>
        <taxon>Chromadorea</taxon>
        <taxon>Rhabditida</taxon>
        <taxon>Rhabditina</taxon>
        <taxon>Rhabditomorpha</taxon>
        <taxon>Strongyloidea</taxon>
        <taxon>Metastrongylidae</taxon>
        <taxon>Parelaphostrongylus</taxon>
    </lineage>
</organism>
<proteinExistence type="predicted"/>
<reference evidence="1" key="1">
    <citation type="submission" date="2021-06" db="EMBL/GenBank/DDBJ databases">
        <title>Parelaphostrongylus tenuis whole genome reference sequence.</title>
        <authorList>
            <person name="Garwood T.J."/>
            <person name="Larsen P.A."/>
            <person name="Fountain-Jones N.M."/>
            <person name="Garbe J.R."/>
            <person name="Macchietto M.G."/>
            <person name="Kania S.A."/>
            <person name="Gerhold R.W."/>
            <person name="Richards J.E."/>
            <person name="Wolf T.M."/>
        </authorList>
    </citation>
    <scope>NUCLEOTIDE SEQUENCE</scope>
    <source>
        <strain evidence="1">MNPRO001-30</strain>
        <tissue evidence="1">Meninges</tissue>
    </source>
</reference>
<protein>
    <submittedName>
        <fullName evidence="1">Uncharacterized protein</fullName>
    </submittedName>
</protein>
<keyword evidence="2" id="KW-1185">Reference proteome</keyword>
<evidence type="ECO:0000313" key="2">
    <source>
        <dbReference type="Proteomes" id="UP001196413"/>
    </source>
</evidence>
<gene>
    <name evidence="1" type="ORF">KIN20_012387</name>
</gene>
<name>A0AAD5MWP5_PARTN</name>
<dbReference type="AlphaFoldDB" id="A0AAD5MWP5"/>
<evidence type="ECO:0000313" key="1">
    <source>
        <dbReference type="EMBL" id="KAJ1355114.1"/>
    </source>
</evidence>